<evidence type="ECO:0000256" key="1">
    <source>
        <dbReference type="ARBA" id="ARBA00022490"/>
    </source>
</evidence>
<evidence type="ECO:0000313" key="7">
    <source>
        <dbReference type="Proteomes" id="UP000288096"/>
    </source>
</evidence>
<name>A0A401FSG4_9BACT</name>
<dbReference type="CDD" id="cd16331">
    <property type="entry name" value="YjgA-like"/>
    <property type="match status" value="1"/>
</dbReference>
<dbReference type="SUPFAM" id="SSF158710">
    <property type="entry name" value="PSPTO4464-like"/>
    <property type="match status" value="1"/>
</dbReference>
<keyword evidence="3" id="KW-0699">rRNA-binding</keyword>
<dbReference type="Pfam" id="PF04751">
    <property type="entry name" value="DarP"/>
    <property type="match status" value="1"/>
</dbReference>
<evidence type="ECO:0008006" key="8">
    <source>
        <dbReference type="Google" id="ProtNLM"/>
    </source>
</evidence>
<keyword evidence="1" id="KW-0963">Cytoplasm</keyword>
<dbReference type="PANTHER" id="PTHR38101">
    <property type="entry name" value="UPF0307 PROTEIN YJGA"/>
    <property type="match status" value="1"/>
</dbReference>
<dbReference type="InterPro" id="IPR006839">
    <property type="entry name" value="DarP"/>
</dbReference>
<dbReference type="PANTHER" id="PTHR38101:SF1">
    <property type="entry name" value="UPF0307 PROTEIN YJGA"/>
    <property type="match status" value="1"/>
</dbReference>
<dbReference type="Gene3D" id="1.10.60.30">
    <property type="entry name" value="PSPTO4464-like domains"/>
    <property type="match status" value="2"/>
</dbReference>
<evidence type="ECO:0000256" key="2">
    <source>
        <dbReference type="ARBA" id="ARBA00022517"/>
    </source>
</evidence>
<keyword evidence="4" id="KW-0694">RNA-binding</keyword>
<sequence length="173" mass="19941">MTENEIQEEEYGEERKSRSQIKREVQALQKMGEQLVTLSKDQLNAIDMAPELREAVLFAKKSKKHEAVRRQMQRIGAIMREVDPEPVRKALEDIAGGKHQDALRFKQVEGWRDQILAGDDALLEELTGQFQDADRQKLRQLARNARKEKAAEKPPKSSRALFRYLMELAKSAL</sequence>
<feature type="region of interest" description="Disordered" evidence="5">
    <location>
        <begin position="1"/>
        <end position="20"/>
    </location>
</feature>
<dbReference type="PIRSF" id="PIRSF016183">
    <property type="entry name" value="UCP016183"/>
    <property type="match status" value="1"/>
</dbReference>
<protein>
    <recommendedName>
        <fullName evidence="8">DUF615 domain-containing protein</fullName>
    </recommendedName>
</protein>
<accession>A0A401FSG4</accession>
<reference evidence="7" key="1">
    <citation type="submission" date="2017-11" db="EMBL/GenBank/DDBJ databases">
        <authorList>
            <person name="Watanabe M."/>
            <person name="Kojima H."/>
        </authorList>
    </citation>
    <scope>NUCLEOTIDE SEQUENCE [LARGE SCALE GENOMIC DNA]</scope>
    <source>
        <strain evidence="7">Tokyo 01</strain>
    </source>
</reference>
<keyword evidence="2" id="KW-0690">Ribosome biogenesis</keyword>
<gene>
    <name evidence="6" type="ORF">DENIS_0840</name>
</gene>
<dbReference type="GO" id="GO:0005829">
    <property type="term" value="C:cytosol"/>
    <property type="evidence" value="ECO:0007669"/>
    <property type="project" value="TreeGrafter"/>
</dbReference>
<dbReference type="NCBIfam" id="NF003593">
    <property type="entry name" value="PRK05255.1-1"/>
    <property type="match status" value="1"/>
</dbReference>
<dbReference type="Proteomes" id="UP000288096">
    <property type="component" value="Unassembled WGS sequence"/>
</dbReference>
<organism evidence="6 7">
    <name type="scientific">Desulfonema ishimotonii</name>
    <dbReference type="NCBI Taxonomy" id="45657"/>
    <lineage>
        <taxon>Bacteria</taxon>
        <taxon>Pseudomonadati</taxon>
        <taxon>Thermodesulfobacteriota</taxon>
        <taxon>Desulfobacteria</taxon>
        <taxon>Desulfobacterales</taxon>
        <taxon>Desulfococcaceae</taxon>
        <taxon>Desulfonema</taxon>
    </lineage>
</organism>
<comment type="caution">
    <text evidence="6">The sequence shown here is derived from an EMBL/GenBank/DDBJ whole genome shotgun (WGS) entry which is preliminary data.</text>
</comment>
<evidence type="ECO:0000313" key="6">
    <source>
        <dbReference type="EMBL" id="GBC59898.1"/>
    </source>
</evidence>
<proteinExistence type="inferred from homology"/>
<reference evidence="7" key="2">
    <citation type="submission" date="2019-01" db="EMBL/GenBank/DDBJ databases">
        <title>Genome sequence of Desulfonema ishimotonii strain Tokyo 01.</title>
        <authorList>
            <person name="Fukui M."/>
        </authorList>
    </citation>
    <scope>NUCLEOTIDE SEQUENCE [LARGE SCALE GENOMIC DNA]</scope>
    <source>
        <strain evidence="7">Tokyo 01</strain>
    </source>
</reference>
<evidence type="ECO:0000256" key="4">
    <source>
        <dbReference type="ARBA" id="ARBA00022884"/>
    </source>
</evidence>
<evidence type="ECO:0000256" key="3">
    <source>
        <dbReference type="ARBA" id="ARBA00022730"/>
    </source>
</evidence>
<keyword evidence="7" id="KW-1185">Reference proteome</keyword>
<dbReference type="HAMAP" id="MF_00765">
    <property type="entry name" value="DarP"/>
    <property type="match status" value="1"/>
</dbReference>
<dbReference type="GO" id="GO:0042254">
    <property type="term" value="P:ribosome biogenesis"/>
    <property type="evidence" value="ECO:0007669"/>
    <property type="project" value="UniProtKB-KW"/>
</dbReference>
<dbReference type="EMBL" id="BEXT01000001">
    <property type="protein sequence ID" value="GBC59898.1"/>
    <property type="molecule type" value="Genomic_DNA"/>
</dbReference>
<evidence type="ECO:0000256" key="5">
    <source>
        <dbReference type="SAM" id="MobiDB-lite"/>
    </source>
</evidence>
<dbReference type="AlphaFoldDB" id="A0A401FSG4"/>
<feature type="compositionally biased region" description="Acidic residues" evidence="5">
    <location>
        <begin position="1"/>
        <end position="12"/>
    </location>
</feature>
<dbReference type="GO" id="GO:0019843">
    <property type="term" value="F:rRNA binding"/>
    <property type="evidence" value="ECO:0007669"/>
    <property type="project" value="UniProtKB-KW"/>
</dbReference>
<dbReference type="InterPro" id="IPR023153">
    <property type="entry name" value="DarP_sf"/>
</dbReference>
<dbReference type="RefSeq" id="WP_166404881.1">
    <property type="nucleotide sequence ID" value="NZ_BEXT01000001.1"/>
</dbReference>